<protein>
    <submittedName>
        <fullName evidence="2">Uncharacterized protein</fullName>
    </submittedName>
</protein>
<organism evidence="2 3">
    <name type="scientific">Favolaschia claudopus</name>
    <dbReference type="NCBI Taxonomy" id="2862362"/>
    <lineage>
        <taxon>Eukaryota</taxon>
        <taxon>Fungi</taxon>
        <taxon>Dikarya</taxon>
        <taxon>Basidiomycota</taxon>
        <taxon>Agaricomycotina</taxon>
        <taxon>Agaricomycetes</taxon>
        <taxon>Agaricomycetidae</taxon>
        <taxon>Agaricales</taxon>
        <taxon>Marasmiineae</taxon>
        <taxon>Mycenaceae</taxon>
        <taxon>Favolaschia</taxon>
    </lineage>
</organism>
<feature type="region of interest" description="Disordered" evidence="1">
    <location>
        <begin position="128"/>
        <end position="185"/>
    </location>
</feature>
<feature type="compositionally biased region" description="Low complexity" evidence="1">
    <location>
        <begin position="482"/>
        <end position="513"/>
    </location>
</feature>
<dbReference type="EMBL" id="JAWWNJ010000020">
    <property type="protein sequence ID" value="KAK7035118.1"/>
    <property type="molecule type" value="Genomic_DNA"/>
</dbReference>
<proteinExistence type="predicted"/>
<accession>A0AAW0C9T3</accession>
<sequence length="600" mass="65453">MPPVLSRLCAHSLDHENSCPCCHKYLFIKFAATGQNAGHHYINCPPPCKYFYPFPRRDTPPTVAHQSPPPGYVPPPVARPMASAPMSRSFSTTTAGSPCRSQSCGKKASPACPNSRFKSHCIVDSGGCTTPGHQPERLTARQQQKLSRAVPASAPTSRPTTLVASSSSRPAPVPPTSLPSSSTGSWLPGFDSMGGFFGSHLDLPAPPPNQLQLQLERDAEAERAKDLAQDKELEILSDPHIPLTEEELKSIEDARLAIAMAASKRSFEAETRQQLPISASSYAHLSPSLSAFNTSALSPIYSVGKEPQSVSAPLSGTARPRKTTQMSAAWMREYQDNTAADAAAVKRGAYKSSLDLSSNRRFNLVFWTPSREGPMIKSMQDLPRWPLWALSDSPPLITRLDIKQDDILELYDTRIRLWKEIEITYTHKLSTDVPGSRFKASARVDKGKRKASDSEAIELPDSDDEFPASIPLPPAKRPRLAITIPDSISDTTTNTSASRLSTPATTPMSPSLPAASPTLPVLDLSLKFPRGLTVRQVVDGFQRMGSVELRGLSMSKRFVVVYSRPWVKQTYQDAVTRWTQADDASRREALAADEGSPLSL</sequence>
<dbReference type="AlphaFoldDB" id="A0AAW0C9T3"/>
<feature type="compositionally biased region" description="Polar residues" evidence="1">
    <location>
        <begin position="86"/>
        <end position="104"/>
    </location>
</feature>
<feature type="compositionally biased region" description="Basic and acidic residues" evidence="1">
    <location>
        <begin position="442"/>
        <end position="453"/>
    </location>
</feature>
<feature type="compositionally biased region" description="Acidic residues" evidence="1">
    <location>
        <begin position="455"/>
        <end position="466"/>
    </location>
</feature>
<feature type="region of interest" description="Disordered" evidence="1">
    <location>
        <begin position="441"/>
        <end position="513"/>
    </location>
</feature>
<feature type="region of interest" description="Disordered" evidence="1">
    <location>
        <begin position="81"/>
        <end position="113"/>
    </location>
</feature>
<evidence type="ECO:0000256" key="1">
    <source>
        <dbReference type="SAM" id="MobiDB-lite"/>
    </source>
</evidence>
<gene>
    <name evidence="2" type="ORF">R3P38DRAFT_3312214</name>
</gene>
<reference evidence="2 3" key="1">
    <citation type="journal article" date="2024" name="J Genomics">
        <title>Draft genome sequencing and assembly of Favolaschia claudopus CIRM-BRFM 2984 isolated from oak limbs.</title>
        <authorList>
            <person name="Navarro D."/>
            <person name="Drula E."/>
            <person name="Chaduli D."/>
            <person name="Cazenave R."/>
            <person name="Ahrendt S."/>
            <person name="Wang J."/>
            <person name="Lipzen A."/>
            <person name="Daum C."/>
            <person name="Barry K."/>
            <person name="Grigoriev I.V."/>
            <person name="Favel A."/>
            <person name="Rosso M.N."/>
            <person name="Martin F."/>
        </authorList>
    </citation>
    <scope>NUCLEOTIDE SEQUENCE [LARGE SCALE GENOMIC DNA]</scope>
    <source>
        <strain evidence="2 3">CIRM-BRFM 2984</strain>
    </source>
</reference>
<evidence type="ECO:0000313" key="3">
    <source>
        <dbReference type="Proteomes" id="UP001362999"/>
    </source>
</evidence>
<name>A0AAW0C9T3_9AGAR</name>
<keyword evidence="3" id="KW-1185">Reference proteome</keyword>
<comment type="caution">
    <text evidence="2">The sequence shown here is derived from an EMBL/GenBank/DDBJ whole genome shotgun (WGS) entry which is preliminary data.</text>
</comment>
<evidence type="ECO:0000313" key="2">
    <source>
        <dbReference type="EMBL" id="KAK7035118.1"/>
    </source>
</evidence>
<dbReference type="Proteomes" id="UP001362999">
    <property type="component" value="Unassembled WGS sequence"/>
</dbReference>